<dbReference type="AlphaFoldDB" id="A0A4R3NWU6"/>
<sequence>MLDWEKIYATRAKRMGASEIRELLKLLEQPDIISFAGGIPDPALFPAEAFQDAYSDILSGPEAGAALQYSVSEGYPRLREWIVKRMRARGIDANVENIFITSGSQQGLDYLGKLFLSPNDTALVTWPTYLGALQAFNAYEPRYDKLDFSSNAVPEAYGEAAEKAGSRVKFAYLSADFANPTGESLTPMERERVLDLAEALDIAVIEDAAYRALRFDGERHKTLLTMDCERNGGIENTRTLYCGSFSKTLSPGLRVGWVCAATPIIKRLVLAKQAADLHSPTINQMAVARVAEKSFNEQAEKICKVYGERRDAMLAALEETMPEGVSWIRPEGGMFIWITLPEHMDAAALLPLSLKTEKVAFVPGNAFYADGSGHNHIRVSFSCADPATIREGISRLGRLVSNELAAAA</sequence>
<dbReference type="InterPro" id="IPR015422">
    <property type="entry name" value="PyrdxlP-dep_Trfase_small"/>
</dbReference>
<evidence type="ECO:0000256" key="6">
    <source>
        <dbReference type="ARBA" id="ARBA00022898"/>
    </source>
</evidence>
<evidence type="ECO:0000256" key="3">
    <source>
        <dbReference type="ARBA" id="ARBA00011738"/>
    </source>
</evidence>
<dbReference type="FunFam" id="3.40.640.10:FF:000053">
    <property type="entry name" value="Aminotransferase, class I"/>
    <property type="match status" value="1"/>
</dbReference>
<comment type="caution">
    <text evidence="8">The sequence shown here is derived from an EMBL/GenBank/DDBJ whole genome shotgun (WGS) entry which is preliminary data.</text>
</comment>
<dbReference type="SUPFAM" id="SSF53383">
    <property type="entry name" value="PLP-dependent transferases"/>
    <property type="match status" value="1"/>
</dbReference>
<dbReference type="InterPro" id="IPR050859">
    <property type="entry name" value="Class-I_PLP-dep_aminotransf"/>
</dbReference>
<protein>
    <recommendedName>
        <fullName evidence="7">Aminotransferase class I/classII large domain-containing protein</fullName>
    </recommendedName>
</protein>
<dbReference type="OrthoDB" id="9804020at2"/>
<keyword evidence="6" id="KW-0663">Pyridoxal phosphate</keyword>
<comment type="subunit">
    <text evidence="3">Homodimer.</text>
</comment>
<dbReference type="Pfam" id="PF00155">
    <property type="entry name" value="Aminotran_1_2"/>
    <property type="match status" value="1"/>
</dbReference>
<comment type="cofactor">
    <cofactor evidence="1">
        <name>pyridoxal 5'-phosphate</name>
        <dbReference type="ChEBI" id="CHEBI:597326"/>
    </cofactor>
</comment>
<dbReference type="Gene3D" id="3.40.640.10">
    <property type="entry name" value="Type I PLP-dependent aspartate aminotransferase-like (Major domain)"/>
    <property type="match status" value="1"/>
</dbReference>
<accession>A0A4R3NWU6</accession>
<dbReference type="EMBL" id="SMAR01000020">
    <property type="protein sequence ID" value="TCT37175.1"/>
    <property type="molecule type" value="Genomic_DNA"/>
</dbReference>
<gene>
    <name evidence="8" type="ORF">EDC90_102067</name>
</gene>
<evidence type="ECO:0000313" key="9">
    <source>
        <dbReference type="Proteomes" id="UP000295097"/>
    </source>
</evidence>
<feature type="domain" description="Aminotransferase class I/classII large" evidence="7">
    <location>
        <begin position="63"/>
        <end position="396"/>
    </location>
</feature>
<dbReference type="GO" id="GO:0030170">
    <property type="term" value="F:pyridoxal phosphate binding"/>
    <property type="evidence" value="ECO:0007669"/>
    <property type="project" value="InterPro"/>
</dbReference>
<dbReference type="RefSeq" id="WP_132312393.1">
    <property type="nucleotide sequence ID" value="NZ_SMAR01000020.1"/>
</dbReference>
<dbReference type="Proteomes" id="UP000295097">
    <property type="component" value="Unassembled WGS sequence"/>
</dbReference>
<dbReference type="InterPro" id="IPR015424">
    <property type="entry name" value="PyrdxlP-dep_Trfase"/>
</dbReference>
<dbReference type="PANTHER" id="PTHR42790">
    <property type="entry name" value="AMINOTRANSFERASE"/>
    <property type="match status" value="1"/>
</dbReference>
<reference evidence="8 9" key="1">
    <citation type="submission" date="2019-03" db="EMBL/GenBank/DDBJ databases">
        <title>Freshwater and sediment microbial communities from various areas in North America, analyzing microbe dynamics in response to fracking.</title>
        <authorList>
            <person name="Lamendella R."/>
        </authorList>
    </citation>
    <scope>NUCLEOTIDE SEQUENCE [LARGE SCALE GENOMIC DNA]</scope>
    <source>
        <strain evidence="8 9">175.2</strain>
    </source>
</reference>
<dbReference type="CDD" id="cd00609">
    <property type="entry name" value="AAT_like"/>
    <property type="match status" value="1"/>
</dbReference>
<dbReference type="InterPro" id="IPR004839">
    <property type="entry name" value="Aminotransferase_I/II_large"/>
</dbReference>
<keyword evidence="4" id="KW-0032">Aminotransferase</keyword>
<evidence type="ECO:0000259" key="7">
    <source>
        <dbReference type="Pfam" id="PF00155"/>
    </source>
</evidence>
<comment type="similarity">
    <text evidence="2">Belongs to the class-I pyridoxal-phosphate-dependent aminotransferase family.</text>
</comment>
<name>A0A4R3NWU6_9HYPH</name>
<dbReference type="InterPro" id="IPR015421">
    <property type="entry name" value="PyrdxlP-dep_Trfase_major"/>
</dbReference>
<organism evidence="8 9">
    <name type="scientific">Martelella mediterranea</name>
    <dbReference type="NCBI Taxonomy" id="293089"/>
    <lineage>
        <taxon>Bacteria</taxon>
        <taxon>Pseudomonadati</taxon>
        <taxon>Pseudomonadota</taxon>
        <taxon>Alphaproteobacteria</taxon>
        <taxon>Hyphomicrobiales</taxon>
        <taxon>Aurantimonadaceae</taxon>
        <taxon>Martelella</taxon>
    </lineage>
</organism>
<proteinExistence type="inferred from homology"/>
<keyword evidence="9" id="KW-1185">Reference proteome</keyword>
<evidence type="ECO:0000256" key="4">
    <source>
        <dbReference type="ARBA" id="ARBA00022576"/>
    </source>
</evidence>
<dbReference type="PANTHER" id="PTHR42790:SF19">
    <property type="entry name" value="KYNURENINE_ALPHA-AMINOADIPATE AMINOTRANSFERASE, MITOCHONDRIAL"/>
    <property type="match status" value="1"/>
</dbReference>
<dbReference type="Gene3D" id="3.90.1150.10">
    <property type="entry name" value="Aspartate Aminotransferase, domain 1"/>
    <property type="match status" value="1"/>
</dbReference>
<keyword evidence="5" id="KW-0808">Transferase</keyword>
<evidence type="ECO:0000256" key="1">
    <source>
        <dbReference type="ARBA" id="ARBA00001933"/>
    </source>
</evidence>
<evidence type="ECO:0000313" key="8">
    <source>
        <dbReference type="EMBL" id="TCT37175.1"/>
    </source>
</evidence>
<evidence type="ECO:0000256" key="5">
    <source>
        <dbReference type="ARBA" id="ARBA00022679"/>
    </source>
</evidence>
<evidence type="ECO:0000256" key="2">
    <source>
        <dbReference type="ARBA" id="ARBA00007441"/>
    </source>
</evidence>
<dbReference type="GO" id="GO:1901605">
    <property type="term" value="P:alpha-amino acid metabolic process"/>
    <property type="evidence" value="ECO:0007669"/>
    <property type="project" value="TreeGrafter"/>
</dbReference>
<dbReference type="GO" id="GO:0008483">
    <property type="term" value="F:transaminase activity"/>
    <property type="evidence" value="ECO:0007669"/>
    <property type="project" value="UniProtKB-KW"/>
</dbReference>